<evidence type="ECO:0000313" key="8">
    <source>
        <dbReference type="Proteomes" id="UP000198847"/>
    </source>
</evidence>
<name>A0A1H8VYZ5_9FIRM</name>
<organism evidence="7 8">
    <name type="scientific">Propionispora vibrioides</name>
    <dbReference type="NCBI Taxonomy" id="112903"/>
    <lineage>
        <taxon>Bacteria</taxon>
        <taxon>Bacillati</taxon>
        <taxon>Bacillota</taxon>
        <taxon>Negativicutes</taxon>
        <taxon>Selenomonadales</taxon>
        <taxon>Sporomusaceae</taxon>
        <taxon>Propionispora</taxon>
    </lineage>
</organism>
<evidence type="ECO:0000259" key="6">
    <source>
        <dbReference type="Pfam" id="PF00724"/>
    </source>
</evidence>
<evidence type="ECO:0000256" key="5">
    <source>
        <dbReference type="ARBA" id="ARBA00023002"/>
    </source>
</evidence>
<comment type="cofactor">
    <cofactor evidence="1">
        <name>FMN</name>
        <dbReference type="ChEBI" id="CHEBI:58210"/>
    </cofactor>
</comment>
<dbReference type="Gene3D" id="3.20.20.70">
    <property type="entry name" value="Aldolase class I"/>
    <property type="match status" value="2"/>
</dbReference>
<dbReference type="CDD" id="cd02803">
    <property type="entry name" value="OYE_like_FMN_family"/>
    <property type="match status" value="1"/>
</dbReference>
<dbReference type="SUPFAM" id="SSF51395">
    <property type="entry name" value="FMN-linked oxidoreductases"/>
    <property type="match status" value="1"/>
</dbReference>
<dbReference type="STRING" id="112903.SAMN04490178_11353"/>
<dbReference type="RefSeq" id="WP_245732394.1">
    <property type="nucleotide sequence ID" value="NZ_FODY01000013.1"/>
</dbReference>
<evidence type="ECO:0000313" key="7">
    <source>
        <dbReference type="EMBL" id="SEP20611.1"/>
    </source>
</evidence>
<accession>A0A1H8VYZ5</accession>
<reference evidence="7 8" key="1">
    <citation type="submission" date="2016-10" db="EMBL/GenBank/DDBJ databases">
        <authorList>
            <person name="de Groot N.N."/>
        </authorList>
    </citation>
    <scope>NUCLEOTIDE SEQUENCE [LARGE SCALE GENOMIC DNA]</scope>
    <source>
        <strain evidence="7 8">DSM 13305</strain>
    </source>
</reference>
<protein>
    <submittedName>
        <fullName evidence="7">2,4-dienoyl-CoA reductase</fullName>
    </submittedName>
</protein>
<dbReference type="Pfam" id="PF00724">
    <property type="entry name" value="Oxidored_FMN"/>
    <property type="match status" value="2"/>
</dbReference>
<gene>
    <name evidence="7" type="ORF">SAMN04490178_11353</name>
</gene>
<dbReference type="InterPro" id="IPR001155">
    <property type="entry name" value="OxRdtase_FMN_N"/>
</dbReference>
<keyword evidence="8" id="KW-1185">Reference proteome</keyword>
<dbReference type="GO" id="GO:0003959">
    <property type="term" value="F:NADPH dehydrogenase activity"/>
    <property type="evidence" value="ECO:0007669"/>
    <property type="project" value="InterPro"/>
</dbReference>
<keyword evidence="2" id="KW-0285">Flavoprotein</keyword>
<dbReference type="PANTHER" id="PTHR43303:SF4">
    <property type="entry name" value="NADPH DEHYDROGENASE C23G7.10C-RELATED"/>
    <property type="match status" value="1"/>
</dbReference>
<dbReference type="InterPro" id="IPR044152">
    <property type="entry name" value="YqjM-like"/>
</dbReference>
<keyword evidence="5" id="KW-0560">Oxidoreductase</keyword>
<dbReference type="InterPro" id="IPR013785">
    <property type="entry name" value="Aldolase_TIM"/>
</dbReference>
<sequence length="331" mass="36517">MAKLADDIMIRGNRVKNRIAMAPMVTFSFRGDNGSYYGRQHIEHYTDRAKGGAGLIILQATRVLGAAQATDMWSADNRRVLRQIAGNCHDYGAVVMMQLSCGDMDINQLAIDDIQAMQADMKQAALAACDMGFDGVEYHFAHGYTLCKFIDASYNQRTDCYGGNALNRTRILTDLLPDIRSSVHDRFIVSVRMGAYLPESRQGIETARAFESAGVDLLHISFGMKPPETPVPDGFICSPTTYSGYIIKKEVHIPVIAVNEIRTAEQVRFLLDNDYADVVAIGRGMFTDPAFANHVLQGEPVNKCFGCGGTIPACRWFTDHTLCPGNRLKTS</sequence>
<dbReference type="AlphaFoldDB" id="A0A1H8VYZ5"/>
<dbReference type="PANTHER" id="PTHR43303">
    <property type="entry name" value="NADPH DEHYDROGENASE C23G7.10C-RELATED"/>
    <property type="match status" value="1"/>
</dbReference>
<proteinExistence type="predicted"/>
<feature type="domain" description="NADH:flavin oxidoreductase/NADH oxidase N-terminal" evidence="6">
    <location>
        <begin position="8"/>
        <end position="102"/>
    </location>
</feature>
<dbReference type="Proteomes" id="UP000198847">
    <property type="component" value="Unassembled WGS sequence"/>
</dbReference>
<evidence type="ECO:0000256" key="1">
    <source>
        <dbReference type="ARBA" id="ARBA00001917"/>
    </source>
</evidence>
<dbReference type="GO" id="GO:0010181">
    <property type="term" value="F:FMN binding"/>
    <property type="evidence" value="ECO:0007669"/>
    <property type="project" value="InterPro"/>
</dbReference>
<keyword evidence="3" id="KW-0288">FMN</keyword>
<evidence type="ECO:0000256" key="2">
    <source>
        <dbReference type="ARBA" id="ARBA00022630"/>
    </source>
</evidence>
<feature type="domain" description="NADH:flavin oxidoreductase/NADH oxidase N-terminal" evidence="6">
    <location>
        <begin position="108"/>
        <end position="300"/>
    </location>
</feature>
<dbReference type="EMBL" id="FODY01000013">
    <property type="protein sequence ID" value="SEP20611.1"/>
    <property type="molecule type" value="Genomic_DNA"/>
</dbReference>
<keyword evidence="4" id="KW-0521">NADP</keyword>
<dbReference type="GO" id="GO:0050661">
    <property type="term" value="F:NADP binding"/>
    <property type="evidence" value="ECO:0007669"/>
    <property type="project" value="InterPro"/>
</dbReference>
<evidence type="ECO:0000256" key="4">
    <source>
        <dbReference type="ARBA" id="ARBA00022857"/>
    </source>
</evidence>
<evidence type="ECO:0000256" key="3">
    <source>
        <dbReference type="ARBA" id="ARBA00022643"/>
    </source>
</evidence>